<evidence type="ECO:0008006" key="3">
    <source>
        <dbReference type="Google" id="ProtNLM"/>
    </source>
</evidence>
<evidence type="ECO:0000313" key="1">
    <source>
        <dbReference type="EMBL" id="QEK39747.1"/>
    </source>
</evidence>
<name>A0A5C0UIY3_9RICK</name>
<dbReference type="Gene3D" id="1.10.3230.30">
    <property type="entry name" value="Phage gp6-like head-tail connector protein"/>
    <property type="match status" value="1"/>
</dbReference>
<protein>
    <recommendedName>
        <fullName evidence="3">Phage gp6-like head-tail connector protein</fullName>
    </recommendedName>
</protein>
<sequence length="187" mass="21465">MIHYHLSEKNSKVLTQTRTTQNASYLKLITLDTIKKHLWISEGQEVETQVITDLLQCAVDYAEDYLNQQLIDQIITYKIRCGIKRDVKVNTYIEAAVQEVLCEGEKVHNNLVQFTPERGFLNLCNIEIDKIIEVKIAVTGLYHLAPKYILAGILQHISDMYDNQSSIAEFSIPSAAKLYQSHRKIQI</sequence>
<gene>
    <name evidence="1" type="ORF">FZC37_02300</name>
</gene>
<keyword evidence="2" id="KW-1185">Reference proteome</keyword>
<dbReference type="RefSeq" id="WP_148952108.1">
    <property type="nucleotide sequence ID" value="NZ_CP043312.1"/>
</dbReference>
<dbReference type="Proteomes" id="UP000323844">
    <property type="component" value="Chromosome"/>
</dbReference>
<dbReference type="KEGG" id="snay:FZC37_02300"/>
<organism evidence="1 2">
    <name type="scientific">Candidatus Sneabacter namystus</name>
    <dbReference type="NCBI Taxonomy" id="2601646"/>
    <lineage>
        <taxon>Bacteria</taxon>
        <taxon>Pseudomonadati</taxon>
        <taxon>Pseudomonadota</taxon>
        <taxon>Alphaproteobacteria</taxon>
        <taxon>Rickettsiales</taxon>
        <taxon>Rickettsiaceae</taxon>
        <taxon>Rickettsieae</taxon>
        <taxon>Candidatus Sneabacter</taxon>
    </lineage>
</organism>
<evidence type="ECO:0000313" key="2">
    <source>
        <dbReference type="Proteomes" id="UP000323844"/>
    </source>
</evidence>
<dbReference type="EMBL" id="CP043312">
    <property type="protein sequence ID" value="QEK39747.1"/>
    <property type="molecule type" value="Genomic_DNA"/>
</dbReference>
<proteinExistence type="predicted"/>
<reference evidence="1 2" key="1">
    <citation type="submission" date="2019-08" db="EMBL/GenBank/DDBJ databases">
        <title>Highly reduced genomes of protist endosymbionts show evolutionary convergence.</title>
        <authorList>
            <person name="George E."/>
            <person name="Husnik F."/>
            <person name="Tashyreva D."/>
            <person name="Prokopchuk G."/>
            <person name="Horak A."/>
            <person name="Kwong W.K."/>
            <person name="Lukes J."/>
            <person name="Keeling P.J."/>
        </authorList>
    </citation>
    <scope>NUCLEOTIDE SEQUENCE [LARGE SCALE GENOMIC DNA]</scope>
    <source>
        <strain evidence="1">1621</strain>
    </source>
</reference>
<dbReference type="AlphaFoldDB" id="A0A5C0UIY3"/>
<accession>A0A5C0UIY3</accession>